<accession>A0A4C1ZVC0</accession>
<comment type="caution">
    <text evidence="1">The sequence shown here is derived from an EMBL/GenBank/DDBJ whole genome shotgun (WGS) entry which is preliminary data.</text>
</comment>
<reference evidence="1 2" key="1">
    <citation type="journal article" date="2019" name="Commun. Biol.">
        <title>The bagworm genome reveals a unique fibroin gene that provides high tensile strength.</title>
        <authorList>
            <person name="Kono N."/>
            <person name="Nakamura H."/>
            <person name="Ohtoshi R."/>
            <person name="Tomita M."/>
            <person name="Numata K."/>
            <person name="Arakawa K."/>
        </authorList>
    </citation>
    <scope>NUCLEOTIDE SEQUENCE [LARGE SCALE GENOMIC DNA]</scope>
</reference>
<evidence type="ECO:0000313" key="2">
    <source>
        <dbReference type="Proteomes" id="UP000299102"/>
    </source>
</evidence>
<dbReference type="Proteomes" id="UP000299102">
    <property type="component" value="Unassembled WGS sequence"/>
</dbReference>
<dbReference type="EMBL" id="BGZK01002130">
    <property type="protein sequence ID" value="GBP90969.1"/>
    <property type="molecule type" value="Genomic_DNA"/>
</dbReference>
<dbReference type="AlphaFoldDB" id="A0A4C1ZVC0"/>
<gene>
    <name evidence="1" type="ORF">EVAR_90618_1</name>
</gene>
<keyword evidence="2" id="KW-1185">Reference proteome</keyword>
<sequence>MPGERWPCRDVRQWKRARQIFDVTDDTCGRRAYAQDRPFPQSGVSSAHPAEVMLVGERCQLSSSMIAADDITADEGNLQDHMARLVV</sequence>
<proteinExistence type="predicted"/>
<protein>
    <submittedName>
        <fullName evidence="1">Uncharacterized protein</fullName>
    </submittedName>
</protein>
<evidence type="ECO:0000313" key="1">
    <source>
        <dbReference type="EMBL" id="GBP90969.1"/>
    </source>
</evidence>
<organism evidence="1 2">
    <name type="scientific">Eumeta variegata</name>
    <name type="common">Bagworm moth</name>
    <name type="synonym">Eumeta japonica</name>
    <dbReference type="NCBI Taxonomy" id="151549"/>
    <lineage>
        <taxon>Eukaryota</taxon>
        <taxon>Metazoa</taxon>
        <taxon>Ecdysozoa</taxon>
        <taxon>Arthropoda</taxon>
        <taxon>Hexapoda</taxon>
        <taxon>Insecta</taxon>
        <taxon>Pterygota</taxon>
        <taxon>Neoptera</taxon>
        <taxon>Endopterygota</taxon>
        <taxon>Lepidoptera</taxon>
        <taxon>Glossata</taxon>
        <taxon>Ditrysia</taxon>
        <taxon>Tineoidea</taxon>
        <taxon>Psychidae</taxon>
        <taxon>Oiketicinae</taxon>
        <taxon>Eumeta</taxon>
    </lineage>
</organism>
<name>A0A4C1ZVC0_EUMVA</name>